<evidence type="ECO:0000313" key="3">
    <source>
        <dbReference type="Proteomes" id="UP001151518"/>
    </source>
</evidence>
<proteinExistence type="predicted"/>
<dbReference type="PROSITE" id="PS51375">
    <property type="entry name" value="PPR"/>
    <property type="match status" value="1"/>
</dbReference>
<name>A0A9W8GEN9_9FUNG</name>
<sequence>MLSLRFVKGIRTAGTGHITQKVQTSTPIHLLPVLLQSRRWKEKVYIPVQKPPAFDLETLIKAVPDIKVHNPLLEIERKEKDEAVMRKKKQQEAFERWIPSKMGTYPLPYEQQYEYARAEFLRMHDGIDRTPTRVYSEVKDYGNITNPKTAFGSVYPFKPVNERSRLREIDNPIFDKEFHFVKPPRVGSEYYLNHLQLYVDAMRMFQLSDPEKYALYLNDFYLIIKAIRQRPVLHAKLIAGIQYKKLIMAHFLTCGQPYMALGVAVDYIPKSVPDTVDRWLIVKLLSLELMVSSDKEQRQALLDFNELADRRREAEKKVKKPAKKNRLDDLDKRGFEREFRLEILTRAIVEYYLDQPTMVLTDWELIRLIACTKERYAKHGLKRLLPLVLKCYYGGDSREFSDTDKVELFYTNKITGKGYASLQVAMQYLEAFIDTGNIEEARNIALTMADMPSNPIKGLLGTSKEIACAICMLFDQHKYAPELLRTTLKELGKPWVESGMSSGRYSELRLRMAEAIVKYTTDRKYKPADAATRMLGALTHRLQSLTAMAIIRRFSGIEMNHAIAWASRNFYGFDAEAKNAVFMWLSEEITKNRALFGNFVKNHTKSDPVTTAQFVYLISRRLWEKEADRRYILGAAQERVLKTDNAKAIGTLLVGVAQGPDTPVLSPFGPQSPTVRSKTVARFIKSIDATKNLNISELLPYLFKVAHTLNSGKADRLLWKEILRHGADIERQILKQSLAMRLGACDRSDRTLELLENAFKSTPVAEESESAQYTLPEDGGEGSYTTANSPLALYMAILNGANRAGILNAVELLAEYMLESGKLSSRSFGSLASIWLDAAGFSRESSRVEIQRIWNTLNAYIGPDARIEQRRTEEYSFNRNHYHAAIEAYVRQGDVDAAWHVIQIDMRRASLAPNLMTLYTLASPLASNNKLWTIGKATVARFNKHYPNIVKEALKDSSNTLIVQALLRQALGK</sequence>
<reference evidence="2" key="1">
    <citation type="submission" date="2022-07" db="EMBL/GenBank/DDBJ databases">
        <title>Phylogenomic reconstructions and comparative analyses of Kickxellomycotina fungi.</title>
        <authorList>
            <person name="Reynolds N.K."/>
            <person name="Stajich J.E."/>
            <person name="Barry K."/>
            <person name="Grigoriev I.V."/>
            <person name="Crous P."/>
            <person name="Smith M.E."/>
        </authorList>
    </citation>
    <scope>NUCLEOTIDE SEQUENCE</scope>
    <source>
        <strain evidence="2">NRRL 3115</strain>
    </source>
</reference>
<dbReference type="InterPro" id="IPR002885">
    <property type="entry name" value="PPR_rpt"/>
</dbReference>
<protein>
    <submittedName>
        <fullName evidence="2">Uncharacterized protein</fullName>
    </submittedName>
</protein>
<gene>
    <name evidence="2" type="ORF">GGI25_000242</name>
</gene>
<organism evidence="2 3">
    <name type="scientific">Coemansia spiralis</name>
    <dbReference type="NCBI Taxonomy" id="417178"/>
    <lineage>
        <taxon>Eukaryota</taxon>
        <taxon>Fungi</taxon>
        <taxon>Fungi incertae sedis</taxon>
        <taxon>Zoopagomycota</taxon>
        <taxon>Kickxellomycotina</taxon>
        <taxon>Kickxellomycetes</taxon>
        <taxon>Kickxellales</taxon>
        <taxon>Kickxellaceae</taxon>
        <taxon>Coemansia</taxon>
    </lineage>
</organism>
<dbReference type="OrthoDB" id="185373at2759"/>
<accession>A0A9W8GEN9</accession>
<dbReference type="InterPro" id="IPR011990">
    <property type="entry name" value="TPR-like_helical_dom_sf"/>
</dbReference>
<feature type="repeat" description="PPR" evidence="1">
    <location>
        <begin position="878"/>
        <end position="913"/>
    </location>
</feature>
<dbReference type="Proteomes" id="UP001151518">
    <property type="component" value="Unassembled WGS sequence"/>
</dbReference>
<dbReference type="Gene3D" id="1.25.40.10">
    <property type="entry name" value="Tetratricopeptide repeat domain"/>
    <property type="match status" value="1"/>
</dbReference>
<evidence type="ECO:0000313" key="2">
    <source>
        <dbReference type="EMBL" id="KAJ2680938.1"/>
    </source>
</evidence>
<dbReference type="AlphaFoldDB" id="A0A9W8GEN9"/>
<comment type="caution">
    <text evidence="2">The sequence shown here is derived from an EMBL/GenBank/DDBJ whole genome shotgun (WGS) entry which is preliminary data.</text>
</comment>
<evidence type="ECO:0000256" key="1">
    <source>
        <dbReference type="PROSITE-ProRule" id="PRU00708"/>
    </source>
</evidence>
<dbReference type="EMBL" id="JANBTW010000002">
    <property type="protein sequence ID" value="KAJ2680938.1"/>
    <property type="molecule type" value="Genomic_DNA"/>
</dbReference>